<protein>
    <submittedName>
        <fullName evidence="1">T9SS type A sorting domain-containing protein</fullName>
    </submittedName>
</protein>
<dbReference type="Gene3D" id="2.40.128.720">
    <property type="match status" value="1"/>
</dbReference>
<sequence length="493" mass="53809">MPENEATGAPMRAKRVCPAAQQPAPTLALPRNCGAWPVISTLVEKPLAPGSGRRFFRISPGDRAARKLPCPLSRVSLTFSTSMRKLFTPTLLACLAGAFHASAQQADLVKHHAPHALAASARSTDAYVQTRALEQIYRAAAWKDTLRTTNSRFTAAQLPAVVLREQSGNGGSSWTATRRNHRRFTAANAVLTDTTFSFNTAGTATPRFAKANSYTSSGKLAQSTLRWQLGVNWQNYGRDTYTYSAQDLLSQLLLEGFSGGSYYNSSRSLFTYNAQSLPVVEEVQQFDDATQGWQPLEKYLSTYNAAGAIEQEVTQQVPLNGTTYQNYRRETYFYSTQQPVRVVRTLVESWNGNAWINAGQNLFAYDANGSLSSITTQLYKPASSAYVDYYRYQYSYQVVNGTASAHALAAGLTLLPNPASAGQAQATFRLPRAEAATIDVLDLAGRVVRSLSPTATPFAEQRVALPTQGLAPGLYVVRLTAGGLSQQQQLLLR</sequence>
<comment type="caution">
    <text evidence="1">The sequence shown here is derived from an EMBL/GenBank/DDBJ whole genome shotgun (WGS) entry which is preliminary data.</text>
</comment>
<keyword evidence="2" id="KW-1185">Reference proteome</keyword>
<dbReference type="AlphaFoldDB" id="A0A4Z0Q456"/>
<dbReference type="OrthoDB" id="883262at2"/>
<accession>A0A4Z0Q456</accession>
<name>A0A4Z0Q456_9BACT</name>
<dbReference type="NCBIfam" id="TIGR04183">
    <property type="entry name" value="Por_Secre_tail"/>
    <property type="match status" value="1"/>
</dbReference>
<evidence type="ECO:0000313" key="1">
    <source>
        <dbReference type="EMBL" id="TGE24838.1"/>
    </source>
</evidence>
<dbReference type="EMBL" id="SRLC01000001">
    <property type="protein sequence ID" value="TGE24838.1"/>
    <property type="molecule type" value="Genomic_DNA"/>
</dbReference>
<organism evidence="1 2">
    <name type="scientific">Hymenobacter aquaticus</name>
    <dbReference type="NCBI Taxonomy" id="1867101"/>
    <lineage>
        <taxon>Bacteria</taxon>
        <taxon>Pseudomonadati</taxon>
        <taxon>Bacteroidota</taxon>
        <taxon>Cytophagia</taxon>
        <taxon>Cytophagales</taxon>
        <taxon>Hymenobacteraceae</taxon>
        <taxon>Hymenobacter</taxon>
    </lineage>
</organism>
<proteinExistence type="predicted"/>
<dbReference type="InterPro" id="IPR026444">
    <property type="entry name" value="Secre_tail"/>
</dbReference>
<evidence type="ECO:0000313" key="2">
    <source>
        <dbReference type="Proteomes" id="UP000297549"/>
    </source>
</evidence>
<gene>
    <name evidence="1" type="ORF">E5K00_06450</name>
</gene>
<dbReference type="Proteomes" id="UP000297549">
    <property type="component" value="Unassembled WGS sequence"/>
</dbReference>
<reference evidence="1 2" key="1">
    <citation type="submission" date="2019-04" db="EMBL/GenBank/DDBJ databases">
        <authorList>
            <person name="Feng G."/>
            <person name="Zhang J."/>
            <person name="Zhu H."/>
        </authorList>
    </citation>
    <scope>NUCLEOTIDE SEQUENCE [LARGE SCALE GENOMIC DNA]</scope>
    <source>
        <strain evidence="1 2">JCM 31653</strain>
    </source>
</reference>